<feature type="region of interest" description="Disordered" evidence="1">
    <location>
        <begin position="132"/>
        <end position="167"/>
    </location>
</feature>
<proteinExistence type="predicted"/>
<dbReference type="EMBL" id="PZQS01000012">
    <property type="protein sequence ID" value="PVD21230.1"/>
    <property type="molecule type" value="Genomic_DNA"/>
</dbReference>
<comment type="caution">
    <text evidence="2">The sequence shown here is derived from an EMBL/GenBank/DDBJ whole genome shotgun (WGS) entry which is preliminary data.</text>
</comment>
<feature type="compositionally biased region" description="Basic residues" evidence="1">
    <location>
        <begin position="206"/>
        <end position="224"/>
    </location>
</feature>
<protein>
    <submittedName>
        <fullName evidence="2">Uncharacterized protein</fullName>
    </submittedName>
</protein>
<organism evidence="2 3">
    <name type="scientific">Pomacea canaliculata</name>
    <name type="common">Golden apple snail</name>
    <dbReference type="NCBI Taxonomy" id="400727"/>
    <lineage>
        <taxon>Eukaryota</taxon>
        <taxon>Metazoa</taxon>
        <taxon>Spiralia</taxon>
        <taxon>Lophotrochozoa</taxon>
        <taxon>Mollusca</taxon>
        <taxon>Gastropoda</taxon>
        <taxon>Caenogastropoda</taxon>
        <taxon>Architaenioglossa</taxon>
        <taxon>Ampullarioidea</taxon>
        <taxon>Ampullariidae</taxon>
        <taxon>Pomacea</taxon>
    </lineage>
</organism>
<reference evidence="2 3" key="1">
    <citation type="submission" date="2018-04" db="EMBL/GenBank/DDBJ databases">
        <title>The genome of golden apple snail Pomacea canaliculata provides insight into stress tolerance and invasive adaptation.</title>
        <authorList>
            <person name="Liu C."/>
            <person name="Liu B."/>
            <person name="Ren Y."/>
            <person name="Zhang Y."/>
            <person name="Wang H."/>
            <person name="Li S."/>
            <person name="Jiang F."/>
            <person name="Yin L."/>
            <person name="Zhang G."/>
            <person name="Qian W."/>
            <person name="Fan W."/>
        </authorList>
    </citation>
    <scope>NUCLEOTIDE SEQUENCE [LARGE SCALE GENOMIC DNA]</scope>
    <source>
        <strain evidence="2">SZHN2017</strain>
        <tissue evidence="2">Muscle</tissue>
    </source>
</reference>
<dbReference type="Proteomes" id="UP000245119">
    <property type="component" value="Linkage Group LG12"/>
</dbReference>
<evidence type="ECO:0000256" key="1">
    <source>
        <dbReference type="SAM" id="MobiDB-lite"/>
    </source>
</evidence>
<feature type="region of interest" description="Disordered" evidence="1">
    <location>
        <begin position="308"/>
        <end position="394"/>
    </location>
</feature>
<accession>A0A2T7NJ85</accession>
<feature type="compositionally biased region" description="Low complexity" evidence="1">
    <location>
        <begin position="147"/>
        <end position="159"/>
    </location>
</feature>
<evidence type="ECO:0000313" key="2">
    <source>
        <dbReference type="EMBL" id="PVD21230.1"/>
    </source>
</evidence>
<dbReference type="AlphaFoldDB" id="A0A2T7NJ85"/>
<sequence length="439" mass="46501">MWYQNRVHRNIDVGAGEGTSAGPVNVPATTRTTVTTRAQAAAQQAPTTARVCRCSKIKPGLWFINSVLNTLPVQEALENEARFVTQTANLVSTANTAEEPGDQEPGDEEPEYVFRYRNRRQQRQNEINLAAGEGTSAGPAAGPPPAQTTAPVPAQAQAPAPGPANPAVQSNNIRPGCCYISYCLNLLQPAEANELEALMVQEAASRKRRKCRQQKSRRRRKATSVRKGTINKNAVDGKSNALGRVLYHHRRKQLQNQINVGAGEGTSAGPAAGPPPARTMAPVLAQDPAPGPLYHHRRKQLQNQINVGAGEGTSAGPAAGPPPARTMAPVLAQDPAPGPNQINVGAGEGTSAGPAARPPPAWTMAPVLAQAPAPGPARAGPSRTTAPVLEQEPAPVPNSIRPGCYYMSYCFNLLDTAEANRLEALMVQDLTNRVGELYD</sequence>
<feature type="region of interest" description="Disordered" evidence="1">
    <location>
        <begin position="203"/>
        <end position="228"/>
    </location>
</feature>
<evidence type="ECO:0000313" key="3">
    <source>
        <dbReference type="Proteomes" id="UP000245119"/>
    </source>
</evidence>
<gene>
    <name evidence="2" type="ORF">C0Q70_19401</name>
</gene>
<name>A0A2T7NJ85_POMCA</name>
<keyword evidence="3" id="KW-1185">Reference proteome</keyword>